<dbReference type="OrthoDB" id="6399635at2"/>
<name>A0A502GXC8_9BACT</name>
<evidence type="ECO:0000256" key="1">
    <source>
        <dbReference type="ARBA" id="ARBA00004196"/>
    </source>
</evidence>
<dbReference type="InterPro" id="IPR036249">
    <property type="entry name" value="Thioredoxin-like_sf"/>
</dbReference>
<feature type="signal peptide" evidence="6">
    <location>
        <begin position="1"/>
        <end position="22"/>
    </location>
</feature>
<feature type="region of interest" description="Disordered" evidence="5">
    <location>
        <begin position="25"/>
        <end position="46"/>
    </location>
</feature>
<feature type="chain" id="PRO_5021411955" evidence="6">
    <location>
        <begin position="23"/>
        <end position="176"/>
    </location>
</feature>
<evidence type="ECO:0000256" key="5">
    <source>
        <dbReference type="SAM" id="MobiDB-lite"/>
    </source>
</evidence>
<dbReference type="PROSITE" id="PS51352">
    <property type="entry name" value="THIOREDOXIN_2"/>
    <property type="match status" value="1"/>
</dbReference>
<proteinExistence type="predicted"/>
<dbReference type="AlphaFoldDB" id="A0A502GXC8"/>
<evidence type="ECO:0000256" key="4">
    <source>
        <dbReference type="ARBA" id="ARBA00023284"/>
    </source>
</evidence>
<dbReference type="InterPro" id="IPR050553">
    <property type="entry name" value="Thioredoxin_ResA/DsbE_sf"/>
</dbReference>
<dbReference type="EMBL" id="RCYZ01000004">
    <property type="protein sequence ID" value="TPG66165.1"/>
    <property type="molecule type" value="Genomic_DNA"/>
</dbReference>
<dbReference type="SUPFAM" id="SSF52833">
    <property type="entry name" value="Thioredoxin-like"/>
    <property type="match status" value="1"/>
</dbReference>
<accession>A0A502GXC8</accession>
<dbReference type="GO" id="GO:0016209">
    <property type="term" value="F:antioxidant activity"/>
    <property type="evidence" value="ECO:0007669"/>
    <property type="project" value="InterPro"/>
</dbReference>
<dbReference type="InterPro" id="IPR000866">
    <property type="entry name" value="AhpC/TSA"/>
</dbReference>
<keyword evidence="4" id="KW-0676">Redox-active center</keyword>
<sequence>MMTSFFAHVTALLLVAGTSIYPASSPGSSPGAPAPSRAGQPLAPDFHQADPQGKLVQLSALRGQYVLLDFWASWCPPCRAENPILVQAYHRYQGKKFTILSVSLDHNRAAWLKAVQADGLTWPQVSDLKGWDNAAAARYHIEALPQNYLLDPAGHVVGQNLRGAALEQRLAQLLGN</sequence>
<dbReference type="Proteomes" id="UP000317646">
    <property type="component" value="Unassembled WGS sequence"/>
</dbReference>
<comment type="subcellular location">
    <subcellularLocation>
        <location evidence="1">Cell envelope</location>
    </subcellularLocation>
</comment>
<evidence type="ECO:0000313" key="9">
    <source>
        <dbReference type="Proteomes" id="UP000317646"/>
    </source>
</evidence>
<dbReference type="Pfam" id="PF00578">
    <property type="entry name" value="AhpC-TSA"/>
    <property type="match status" value="1"/>
</dbReference>
<keyword evidence="2" id="KW-0201">Cytochrome c-type biogenesis</keyword>
<gene>
    <name evidence="8" type="ORF">EAH73_12425</name>
</gene>
<dbReference type="PANTHER" id="PTHR42852">
    <property type="entry name" value="THIOL:DISULFIDE INTERCHANGE PROTEIN DSBE"/>
    <property type="match status" value="1"/>
</dbReference>
<dbReference type="InterPro" id="IPR013766">
    <property type="entry name" value="Thioredoxin_domain"/>
</dbReference>
<feature type="compositionally biased region" description="Low complexity" evidence="5">
    <location>
        <begin position="25"/>
        <end position="39"/>
    </location>
</feature>
<evidence type="ECO:0000256" key="6">
    <source>
        <dbReference type="SAM" id="SignalP"/>
    </source>
</evidence>
<protein>
    <submittedName>
        <fullName evidence="8">TlpA family protein disulfide reductase</fullName>
    </submittedName>
</protein>
<evidence type="ECO:0000259" key="7">
    <source>
        <dbReference type="PROSITE" id="PS51352"/>
    </source>
</evidence>
<organism evidence="8 9">
    <name type="scientific">Hymenobacter nivis</name>
    <dbReference type="NCBI Taxonomy" id="1850093"/>
    <lineage>
        <taxon>Bacteria</taxon>
        <taxon>Pseudomonadati</taxon>
        <taxon>Bacteroidota</taxon>
        <taxon>Cytophagia</taxon>
        <taxon>Cytophagales</taxon>
        <taxon>Hymenobacteraceae</taxon>
        <taxon>Hymenobacter</taxon>
    </lineage>
</organism>
<comment type="caution">
    <text evidence="8">The sequence shown here is derived from an EMBL/GenBank/DDBJ whole genome shotgun (WGS) entry which is preliminary data.</text>
</comment>
<dbReference type="GO" id="GO:0017004">
    <property type="term" value="P:cytochrome complex assembly"/>
    <property type="evidence" value="ECO:0007669"/>
    <property type="project" value="UniProtKB-KW"/>
</dbReference>
<dbReference type="RefSeq" id="WP_140466985.1">
    <property type="nucleotide sequence ID" value="NZ_RCYZ01000004.1"/>
</dbReference>
<dbReference type="CDD" id="cd02966">
    <property type="entry name" value="TlpA_like_family"/>
    <property type="match status" value="1"/>
</dbReference>
<keyword evidence="3" id="KW-1015">Disulfide bond</keyword>
<keyword evidence="6" id="KW-0732">Signal</keyword>
<dbReference type="GO" id="GO:0016491">
    <property type="term" value="F:oxidoreductase activity"/>
    <property type="evidence" value="ECO:0007669"/>
    <property type="project" value="InterPro"/>
</dbReference>
<dbReference type="InterPro" id="IPR017937">
    <property type="entry name" value="Thioredoxin_CS"/>
</dbReference>
<dbReference type="PANTHER" id="PTHR42852:SF6">
    <property type="entry name" value="THIOL:DISULFIDE INTERCHANGE PROTEIN DSBE"/>
    <property type="match status" value="1"/>
</dbReference>
<dbReference type="GO" id="GO:0030313">
    <property type="term" value="C:cell envelope"/>
    <property type="evidence" value="ECO:0007669"/>
    <property type="project" value="UniProtKB-SubCell"/>
</dbReference>
<dbReference type="Gene3D" id="3.40.30.10">
    <property type="entry name" value="Glutaredoxin"/>
    <property type="match status" value="1"/>
</dbReference>
<evidence type="ECO:0000313" key="8">
    <source>
        <dbReference type="EMBL" id="TPG66165.1"/>
    </source>
</evidence>
<dbReference type="PROSITE" id="PS00194">
    <property type="entry name" value="THIOREDOXIN_1"/>
    <property type="match status" value="1"/>
</dbReference>
<reference evidence="8 9" key="1">
    <citation type="journal article" date="2019" name="Environ. Microbiol.">
        <title>Species interactions and distinct microbial communities in high Arctic permafrost affected cryosols are associated with the CH4 and CO2 gas fluxes.</title>
        <authorList>
            <person name="Altshuler I."/>
            <person name="Hamel J."/>
            <person name="Turney S."/>
            <person name="Magnuson E."/>
            <person name="Levesque R."/>
            <person name="Greer C."/>
            <person name="Whyte L.G."/>
        </authorList>
    </citation>
    <scope>NUCLEOTIDE SEQUENCE [LARGE SCALE GENOMIC DNA]</scope>
    <source>
        <strain evidence="8 9">S9.2P</strain>
    </source>
</reference>
<feature type="domain" description="Thioredoxin" evidence="7">
    <location>
        <begin position="37"/>
        <end position="176"/>
    </location>
</feature>
<evidence type="ECO:0000256" key="2">
    <source>
        <dbReference type="ARBA" id="ARBA00022748"/>
    </source>
</evidence>
<keyword evidence="9" id="KW-1185">Reference proteome</keyword>
<evidence type="ECO:0000256" key="3">
    <source>
        <dbReference type="ARBA" id="ARBA00023157"/>
    </source>
</evidence>